<dbReference type="Proteomes" id="UP001597357">
    <property type="component" value="Unassembled WGS sequence"/>
</dbReference>
<dbReference type="EMBL" id="JBHULZ010000041">
    <property type="protein sequence ID" value="MFD2698595.1"/>
    <property type="molecule type" value="Genomic_DNA"/>
</dbReference>
<dbReference type="PANTHER" id="PTHR12526:SF637">
    <property type="entry name" value="GLYCOSYLTRANSFERASE EPSF-RELATED"/>
    <property type="match status" value="1"/>
</dbReference>
<keyword evidence="3" id="KW-0328">Glycosyltransferase</keyword>
<keyword evidence="3" id="KW-0808">Transferase</keyword>
<feature type="domain" description="Glycosyltransferase subfamily 4-like N-terminal" evidence="2">
    <location>
        <begin position="16"/>
        <end position="160"/>
    </location>
</feature>
<evidence type="ECO:0000313" key="3">
    <source>
        <dbReference type="EMBL" id="MFD2698595.1"/>
    </source>
</evidence>
<organism evidence="3 4">
    <name type="scientific">Mesonia sediminis</name>
    <dbReference type="NCBI Taxonomy" id="1703946"/>
    <lineage>
        <taxon>Bacteria</taxon>
        <taxon>Pseudomonadati</taxon>
        <taxon>Bacteroidota</taxon>
        <taxon>Flavobacteriia</taxon>
        <taxon>Flavobacteriales</taxon>
        <taxon>Flavobacteriaceae</taxon>
        <taxon>Mesonia</taxon>
    </lineage>
</organism>
<gene>
    <name evidence="3" type="ORF">ACFSQ0_11380</name>
</gene>
<evidence type="ECO:0000313" key="4">
    <source>
        <dbReference type="Proteomes" id="UP001597357"/>
    </source>
</evidence>
<dbReference type="Pfam" id="PF13439">
    <property type="entry name" value="Glyco_transf_4"/>
    <property type="match status" value="1"/>
</dbReference>
<protein>
    <submittedName>
        <fullName evidence="3">Glycosyltransferase family 4 protein</fullName>
        <ecNumber evidence="3">2.4.-.-</ecNumber>
    </submittedName>
</protein>
<dbReference type="Gene3D" id="3.40.50.2000">
    <property type="entry name" value="Glycogen Phosphorylase B"/>
    <property type="match status" value="2"/>
</dbReference>
<comment type="caution">
    <text evidence="3">The sequence shown here is derived from an EMBL/GenBank/DDBJ whole genome shotgun (WGS) entry which is preliminary data.</text>
</comment>
<name>A0ABW5SGS6_9FLAO</name>
<dbReference type="InterPro" id="IPR028098">
    <property type="entry name" value="Glyco_trans_4-like_N"/>
</dbReference>
<reference evidence="4" key="1">
    <citation type="journal article" date="2019" name="Int. J. Syst. Evol. Microbiol.">
        <title>The Global Catalogue of Microorganisms (GCM) 10K type strain sequencing project: providing services to taxonomists for standard genome sequencing and annotation.</title>
        <authorList>
            <consortium name="The Broad Institute Genomics Platform"/>
            <consortium name="The Broad Institute Genome Sequencing Center for Infectious Disease"/>
            <person name="Wu L."/>
            <person name="Ma J."/>
        </authorList>
    </citation>
    <scope>NUCLEOTIDE SEQUENCE [LARGE SCALE GENOMIC DNA]</scope>
    <source>
        <strain evidence="4">KCTC 42255</strain>
    </source>
</reference>
<dbReference type="CDD" id="cd03801">
    <property type="entry name" value="GT4_PimA-like"/>
    <property type="match status" value="1"/>
</dbReference>
<proteinExistence type="predicted"/>
<dbReference type="EC" id="2.4.-.-" evidence="3"/>
<sequence length="352" mass="40879">MRYRILFTLPNFKTAGSQYVLKSVALGLNTSQFEAFVSVESYPELIPEEIPLTHRLRQQNTKSVKKDALHFSDLLKKNDIHLVHSWDYKSNFYEALGCRLARVPYVYTKKNASWSKRWLVKSILAKKIAYDNPSMKQRFFSGWFIKYKIQFIPHGVDIKRFRPLKNVQKTTNFSLCCVGNINANKNQKFLIEILHHLPKEIELYLYGKAEPDYLRLLKNRVKELQLGNRVYFKSFVDQSKLPKVINQHWVMALTSFKEGLPVSVLEGLACGLPVLCSDSGGGTQYIFEKQMGGKCLPIDDKKAAINYLMSLYMDKKKYKETSMEAKELARTHFSLDKEIDAYEQLYLKMLPS</sequence>
<dbReference type="InterPro" id="IPR001296">
    <property type="entry name" value="Glyco_trans_1"/>
</dbReference>
<dbReference type="PANTHER" id="PTHR12526">
    <property type="entry name" value="GLYCOSYLTRANSFERASE"/>
    <property type="match status" value="1"/>
</dbReference>
<dbReference type="GO" id="GO:0016757">
    <property type="term" value="F:glycosyltransferase activity"/>
    <property type="evidence" value="ECO:0007669"/>
    <property type="project" value="UniProtKB-KW"/>
</dbReference>
<dbReference type="Pfam" id="PF00534">
    <property type="entry name" value="Glycos_transf_1"/>
    <property type="match status" value="1"/>
</dbReference>
<dbReference type="SUPFAM" id="SSF53756">
    <property type="entry name" value="UDP-Glycosyltransferase/glycogen phosphorylase"/>
    <property type="match status" value="1"/>
</dbReference>
<evidence type="ECO:0000259" key="2">
    <source>
        <dbReference type="Pfam" id="PF13439"/>
    </source>
</evidence>
<feature type="domain" description="Glycosyl transferase family 1" evidence="1">
    <location>
        <begin position="167"/>
        <end position="327"/>
    </location>
</feature>
<dbReference type="RefSeq" id="WP_379048353.1">
    <property type="nucleotide sequence ID" value="NZ_JBHULZ010000041.1"/>
</dbReference>
<accession>A0ABW5SGS6</accession>
<keyword evidence="4" id="KW-1185">Reference proteome</keyword>
<evidence type="ECO:0000259" key="1">
    <source>
        <dbReference type="Pfam" id="PF00534"/>
    </source>
</evidence>